<dbReference type="OrthoDB" id="1884734at2759"/>
<feature type="domain" description="MROH2B-like HEAT-repeats" evidence="3">
    <location>
        <begin position="157"/>
        <end position="816"/>
    </location>
</feature>
<dbReference type="SUPFAM" id="SSF48371">
    <property type="entry name" value="ARM repeat"/>
    <property type="match status" value="2"/>
</dbReference>
<keyword evidence="7" id="KW-1185">Reference proteome</keyword>
<dbReference type="InterPro" id="IPR016024">
    <property type="entry name" value="ARM-type_fold"/>
</dbReference>
<dbReference type="InterPro" id="IPR045206">
    <property type="entry name" value="Maestro_heat-like_prot"/>
</dbReference>
<feature type="domain" description="Maestro/Maestro-like HEAT-repeats" evidence="5">
    <location>
        <begin position="1275"/>
        <end position="1510"/>
    </location>
</feature>
<dbReference type="Pfam" id="PF21047">
    <property type="entry name" value="HEAT_Maestro"/>
    <property type="match status" value="1"/>
</dbReference>
<dbReference type="InterPro" id="IPR056282">
    <property type="entry name" value="MROH2B-like_N_HEAT"/>
</dbReference>
<evidence type="ECO:0000256" key="1">
    <source>
        <dbReference type="ARBA" id="ARBA00022737"/>
    </source>
</evidence>
<dbReference type="Pfam" id="PF23221">
    <property type="entry name" value="HEAT_MROH2B_1st"/>
    <property type="match status" value="1"/>
</dbReference>
<protein>
    <recommendedName>
        <fullName evidence="8">Maestro heat-like repeat-containing protein family member 1</fullName>
    </recommendedName>
</protein>
<dbReference type="Gene3D" id="1.25.10.10">
    <property type="entry name" value="Leucine-rich Repeat Variant"/>
    <property type="match status" value="3"/>
</dbReference>
<dbReference type="GO" id="GO:0005737">
    <property type="term" value="C:cytoplasm"/>
    <property type="evidence" value="ECO:0007669"/>
    <property type="project" value="TreeGrafter"/>
</dbReference>
<reference evidence="6 7" key="1">
    <citation type="journal article" date="2018" name="Nat. Ecol. Evol.">
        <title>Shark genomes provide insights into elasmobranch evolution and the origin of vertebrates.</title>
        <authorList>
            <person name="Hara Y"/>
            <person name="Yamaguchi K"/>
            <person name="Onimaru K"/>
            <person name="Kadota M"/>
            <person name="Koyanagi M"/>
            <person name="Keeley SD"/>
            <person name="Tatsumi K"/>
            <person name="Tanaka K"/>
            <person name="Motone F"/>
            <person name="Kageyama Y"/>
            <person name="Nozu R"/>
            <person name="Adachi N"/>
            <person name="Nishimura O"/>
            <person name="Nakagawa R"/>
            <person name="Tanegashima C"/>
            <person name="Kiyatake I"/>
            <person name="Matsumoto R"/>
            <person name="Murakumo K"/>
            <person name="Nishida K"/>
            <person name="Terakita A"/>
            <person name="Kuratani S"/>
            <person name="Sato K"/>
            <person name="Hyodo S Kuraku.S."/>
        </authorList>
    </citation>
    <scope>NUCLEOTIDE SEQUENCE [LARGE SCALE GENOMIC DNA]</scope>
</reference>
<evidence type="ECO:0000259" key="5">
    <source>
        <dbReference type="Pfam" id="PF23227"/>
    </source>
</evidence>
<organism evidence="6 7">
    <name type="scientific">Chiloscyllium punctatum</name>
    <name type="common">Brownbanded bambooshark</name>
    <name type="synonym">Hemiscyllium punctatum</name>
    <dbReference type="NCBI Taxonomy" id="137246"/>
    <lineage>
        <taxon>Eukaryota</taxon>
        <taxon>Metazoa</taxon>
        <taxon>Chordata</taxon>
        <taxon>Craniata</taxon>
        <taxon>Vertebrata</taxon>
        <taxon>Chondrichthyes</taxon>
        <taxon>Elasmobranchii</taxon>
        <taxon>Galeomorphii</taxon>
        <taxon>Galeoidea</taxon>
        <taxon>Orectolobiformes</taxon>
        <taxon>Hemiscylliidae</taxon>
        <taxon>Chiloscyllium</taxon>
    </lineage>
</organism>
<dbReference type="PANTHER" id="PTHR23120">
    <property type="entry name" value="MAESTRO-RELATED HEAT DOMAIN-CONTAINING"/>
    <property type="match status" value="1"/>
</dbReference>
<accession>A0A401RSX2</accession>
<sequence>MTFTGAQADSQEAASNLLVAMSFRFINEVVQLTMENFKQGHLPHVYMVKTLSKMSIQNVSGMLPFLKSIMETMIPVLIGVKDEDLKSVLASAMGSFSKSILIYLEKEKGLDPTSIKTTFSTEINIVYSLLFKMWLEKEHSKLNIPTVEALGYISSLLPKDRLEEELPKLIRSLLSFTKKQGGHCSITECLYQVLNIATEMRCLKLKTQVDNVLNNLHQQICLSVDFNNQLAMKNHSEILRCFTVLAPVYTDALINFLLTKLENTDQQVRVGTLSILRHLISSASPHIEQKAAQIVAAIKPTLLDKGSNQEKKIIAQVICAMAQQGYLKPKGGKVMVEFLIRQCATPVRSGSPVASDQHLDQVTDEDLVTICETVMFMITNSVKMEDILWPFLLECVTMTQYTQALTTICNCLAQLGKRKLQTGNESLSVQYSEETNLPKAQALLARLLIVCCCPYQGGGRGAAALRLLQVLSFNIHPATVTGWGEELPSLADYLLQNSEESLPQQEWEKKLLLFLSRSLNHIGDEEWTGKLSDEMCKQIHTDHHSPQEKGFLYKSLGTVLHHVPHKNIKGKLHQMLLNVQHSETAEREGAAAAIGFCAMTHFDDTLSALEEFANSNSLKNTSNFFNILRDKPEVDLDKVKSTLVLCYGNMALYSPEELVLSRVESHILPAVVNQFMTGVQGTKSESKDLTLRISLIKTVTLIARSLQSIHQRVPFHFSGKRQLLKYMQDLIEAEVSQVLLNPVRLLAMSACMYLVQLHGDQEDTLQLIQTCLLSTFSLAPSELNEVKETDSNIKERATLYKQTLTALQDLLKQILLQDLSPDGLQSIFTQLEEWIMSTKDYVRERAMITTFELLNCYLENLDVKNVVPLNNMGTLIGRVMPRCADPSPSIGQLAMDSLHIILSIQFSYEGTNLHQHQEQLDILKSVREAFVNTDHSVLFQTASQISEIISNSLPHDQLRNLLFAAFKGLTDHQPNCSSAAAVFLKTIIKRRGSELRDQVSEILNLLRVQLQSVPSEAVKFSVLRSIAILTAHNTSTVVSCLLTFPVPLDKYVSDIWRTLAEEPECSMNTMKELLNILNKQLPTGERRTSPLTENLDQYSTLESLAAVCALYEMITTPESREVVIKLLPQLFSTLLIHHSSSIKVRLPKVFVPHHESKQRDFSAEPQSLSSKDVCVNCVEMLMDLLNMSNNHQVVHFMQENGGWDQMMDLRKSHRGVILLAKAMVRYAASNLTGIVVQLSALILTVEECQKVTVAAFFGELLRSPQISQLQLTDTLMNRLLRCLYSSSSVVQFLCVRGMSNVTTGAPHRLEKYSRPVLCAMTGLMETGENDNDLLMFEVLLCLSKHLEQLRPNTIRPFVLKIMTGIEPFFEAKCEKVRAEAFIVLGRLVKCACKDPRTYFHQQVHSHFVSLLLHLGGNSKEVSRSCASTLRLAIPLIASADAYSKVDKHLGEETLNYTGFLKDISKQLIKDVPDRIHTYVTDCISFFTNQQEQIRANAVTLSAFFFQHPEEHSKPAQRITWWKKYKY</sequence>
<dbReference type="InterPro" id="IPR048465">
    <property type="entry name" value="Maestro-like_HEAT"/>
</dbReference>
<dbReference type="InterPro" id="IPR055406">
    <property type="entry name" value="HEAT_Maestro"/>
</dbReference>
<evidence type="ECO:0008006" key="8">
    <source>
        <dbReference type="Google" id="ProtNLM"/>
    </source>
</evidence>
<comment type="caution">
    <text evidence="6">The sequence shown here is derived from an EMBL/GenBank/DDBJ whole genome shotgun (WGS) entry which is preliminary data.</text>
</comment>
<keyword evidence="1" id="KW-0677">Repeat</keyword>
<gene>
    <name evidence="6" type="ORF">chiPu_0019695</name>
</gene>
<dbReference type="Pfam" id="PF23210">
    <property type="entry name" value="HEAT_Maestro_2"/>
    <property type="match status" value="1"/>
</dbReference>
<proteinExistence type="predicted"/>
<dbReference type="Pfam" id="PF23227">
    <property type="entry name" value="HEAT_MROH2B_C"/>
    <property type="match status" value="1"/>
</dbReference>
<dbReference type="Proteomes" id="UP000287033">
    <property type="component" value="Unassembled WGS sequence"/>
</dbReference>
<dbReference type="OMA" id="HCSITEC"/>
<dbReference type="PANTHER" id="PTHR23120:SF0">
    <property type="entry name" value="MAESTRO HEAT-LIKE REPEAT FAMILY MEMBER 1"/>
    <property type="match status" value="1"/>
</dbReference>
<feature type="domain" description="Maestro-like HEAT-repeats" evidence="2">
    <location>
        <begin position="842"/>
        <end position="1066"/>
    </location>
</feature>
<dbReference type="EMBL" id="BEZZ01002126">
    <property type="protein sequence ID" value="GCC21228.1"/>
    <property type="molecule type" value="Genomic_DNA"/>
</dbReference>
<evidence type="ECO:0000313" key="6">
    <source>
        <dbReference type="EMBL" id="GCC21228.1"/>
    </source>
</evidence>
<feature type="domain" description="MROH2B-like N-terminal HEAT-repeats" evidence="4">
    <location>
        <begin position="6"/>
        <end position="153"/>
    </location>
</feature>
<evidence type="ECO:0000259" key="3">
    <source>
        <dbReference type="Pfam" id="PF23210"/>
    </source>
</evidence>
<evidence type="ECO:0000259" key="4">
    <source>
        <dbReference type="Pfam" id="PF23221"/>
    </source>
</evidence>
<evidence type="ECO:0000313" key="7">
    <source>
        <dbReference type="Proteomes" id="UP000287033"/>
    </source>
</evidence>
<dbReference type="InterPro" id="IPR055408">
    <property type="entry name" value="HEAT_MROH2B-like"/>
</dbReference>
<evidence type="ECO:0000259" key="2">
    <source>
        <dbReference type="Pfam" id="PF21047"/>
    </source>
</evidence>
<dbReference type="InterPro" id="IPR011989">
    <property type="entry name" value="ARM-like"/>
</dbReference>
<name>A0A401RSX2_CHIPU</name>